<dbReference type="AlphaFoldDB" id="A0A2N5C3K1"/>
<organism evidence="1 2">
    <name type="scientific">Cupriavidus pauculus</name>
    <dbReference type="NCBI Taxonomy" id="82633"/>
    <lineage>
        <taxon>Bacteria</taxon>
        <taxon>Pseudomonadati</taxon>
        <taxon>Pseudomonadota</taxon>
        <taxon>Betaproteobacteria</taxon>
        <taxon>Burkholderiales</taxon>
        <taxon>Burkholderiaceae</taxon>
        <taxon>Cupriavidus</taxon>
    </lineage>
</organism>
<protein>
    <recommendedName>
        <fullName evidence="3">CRISPR-associated protein Cas2</fullName>
    </recommendedName>
</protein>
<name>A0A2N5C3K1_9BURK</name>
<proteinExistence type="predicted"/>
<comment type="caution">
    <text evidence="1">The sequence shown here is derived from an EMBL/GenBank/DDBJ whole genome shotgun (WGS) entry which is preliminary data.</text>
</comment>
<reference evidence="1 2" key="1">
    <citation type="submission" date="2017-12" db="EMBL/GenBank/DDBJ databases">
        <title>Genome sequence of the active heterotrophic nitrifier-denitrifier, Cupriavidus pauculus UM1.</title>
        <authorList>
            <person name="Putonti C."/>
            <person name="Castignetti D."/>
        </authorList>
    </citation>
    <scope>NUCLEOTIDE SEQUENCE [LARGE SCALE GENOMIC DNA]</scope>
    <source>
        <strain evidence="1 2">UM1</strain>
    </source>
</reference>
<accession>A0A2N5C3K1</accession>
<dbReference type="RefSeq" id="WP_101685244.1">
    <property type="nucleotide sequence ID" value="NZ_PJRP01000023.1"/>
</dbReference>
<dbReference type="EMBL" id="PJRP01000023">
    <property type="protein sequence ID" value="PLP96785.1"/>
    <property type="molecule type" value="Genomic_DNA"/>
</dbReference>
<dbReference type="OrthoDB" id="2656750at2"/>
<evidence type="ECO:0008006" key="3">
    <source>
        <dbReference type="Google" id="ProtNLM"/>
    </source>
</evidence>
<dbReference type="Proteomes" id="UP000234341">
    <property type="component" value="Unassembled WGS sequence"/>
</dbReference>
<sequence>MANNLFVSYDLMAEGQNYERVAAAIKALGSWAKVHKSLWYVNSSFTASQALDYLQAAVDHNDKILVIDTTNNSAAWNILDPQVAAHIKENWIK</sequence>
<evidence type="ECO:0000313" key="1">
    <source>
        <dbReference type="EMBL" id="PLP96785.1"/>
    </source>
</evidence>
<evidence type="ECO:0000313" key="2">
    <source>
        <dbReference type="Proteomes" id="UP000234341"/>
    </source>
</evidence>
<gene>
    <name evidence="1" type="ORF">CYJ10_30875</name>
</gene>